<reference evidence="8 9" key="1">
    <citation type="submission" date="2016-10" db="EMBL/GenBank/DDBJ databases">
        <authorList>
            <person name="de Groot N.N."/>
        </authorList>
    </citation>
    <scope>NUCLEOTIDE SEQUENCE [LARGE SCALE GENOMIC DNA]</scope>
    <source>
        <strain evidence="8 9">CGMCC 4.5739</strain>
    </source>
</reference>
<dbReference type="NCBIfam" id="TIGR00975">
    <property type="entry name" value="3a0107s03"/>
    <property type="match status" value="1"/>
</dbReference>
<dbReference type="OrthoDB" id="9801510at2"/>
<accession>A0A1I1HN71</accession>
<proteinExistence type="inferred from homology"/>
<gene>
    <name evidence="8" type="ORF">SAMN05421773_102374</name>
</gene>
<evidence type="ECO:0000256" key="2">
    <source>
        <dbReference type="ARBA" id="ARBA00022448"/>
    </source>
</evidence>
<dbReference type="PANTHER" id="PTHR42996">
    <property type="entry name" value="PHOSPHATE-BINDING PROTEIN PSTS"/>
    <property type="match status" value="1"/>
</dbReference>
<feature type="domain" description="PBP" evidence="7">
    <location>
        <begin position="47"/>
        <end position="345"/>
    </location>
</feature>
<organism evidence="8 9">
    <name type="scientific">Streptomyces aidingensis</name>
    <dbReference type="NCBI Taxonomy" id="910347"/>
    <lineage>
        <taxon>Bacteria</taxon>
        <taxon>Bacillati</taxon>
        <taxon>Actinomycetota</taxon>
        <taxon>Actinomycetes</taxon>
        <taxon>Kitasatosporales</taxon>
        <taxon>Streptomycetaceae</taxon>
        <taxon>Streptomyces</taxon>
    </lineage>
</organism>
<dbReference type="CDD" id="cd13565">
    <property type="entry name" value="PBP2_PstS"/>
    <property type="match status" value="1"/>
</dbReference>
<dbReference type="SUPFAM" id="SSF53850">
    <property type="entry name" value="Periplasmic binding protein-like II"/>
    <property type="match status" value="1"/>
</dbReference>
<keyword evidence="3 4" id="KW-0592">Phosphate transport</keyword>
<dbReference type="GO" id="GO:0035435">
    <property type="term" value="P:phosphate ion transmembrane transport"/>
    <property type="evidence" value="ECO:0007669"/>
    <property type="project" value="InterPro"/>
</dbReference>
<dbReference type="STRING" id="910347.SAMN05421773_102374"/>
<dbReference type="PIRSF" id="PIRSF002756">
    <property type="entry name" value="PstS"/>
    <property type="match status" value="1"/>
</dbReference>
<dbReference type="Gene3D" id="3.40.190.10">
    <property type="entry name" value="Periplasmic binding protein-like II"/>
    <property type="match status" value="2"/>
</dbReference>
<evidence type="ECO:0000313" key="9">
    <source>
        <dbReference type="Proteomes" id="UP000199207"/>
    </source>
</evidence>
<feature type="chain" id="PRO_5038772390" description="Phosphate-binding protein" evidence="6">
    <location>
        <begin position="24"/>
        <end position="378"/>
    </location>
</feature>
<dbReference type="RefSeq" id="WP_093837662.1">
    <property type="nucleotide sequence ID" value="NZ_FOLM01000002.1"/>
</dbReference>
<dbReference type="PROSITE" id="PS51257">
    <property type="entry name" value="PROKAR_LIPOPROTEIN"/>
    <property type="match status" value="1"/>
</dbReference>
<evidence type="ECO:0000256" key="1">
    <source>
        <dbReference type="ARBA" id="ARBA00008725"/>
    </source>
</evidence>
<evidence type="ECO:0000313" key="8">
    <source>
        <dbReference type="EMBL" id="SFC22893.1"/>
    </source>
</evidence>
<evidence type="ECO:0000256" key="6">
    <source>
        <dbReference type="SAM" id="SignalP"/>
    </source>
</evidence>
<feature type="signal peptide" evidence="6">
    <location>
        <begin position="1"/>
        <end position="23"/>
    </location>
</feature>
<dbReference type="InterPro" id="IPR024370">
    <property type="entry name" value="PBP_domain"/>
</dbReference>
<evidence type="ECO:0000256" key="5">
    <source>
        <dbReference type="SAM" id="MobiDB-lite"/>
    </source>
</evidence>
<evidence type="ECO:0000256" key="3">
    <source>
        <dbReference type="ARBA" id="ARBA00022592"/>
    </source>
</evidence>
<comment type="similarity">
    <text evidence="1 4">Belongs to the PstS family.</text>
</comment>
<dbReference type="GO" id="GO:0043190">
    <property type="term" value="C:ATP-binding cassette (ABC) transporter complex"/>
    <property type="evidence" value="ECO:0007669"/>
    <property type="project" value="InterPro"/>
</dbReference>
<dbReference type="Pfam" id="PF12849">
    <property type="entry name" value="PBP_like_2"/>
    <property type="match status" value="1"/>
</dbReference>
<keyword evidence="6" id="KW-0732">Signal</keyword>
<name>A0A1I1HN71_9ACTN</name>
<dbReference type="EMBL" id="FOLM01000002">
    <property type="protein sequence ID" value="SFC22893.1"/>
    <property type="molecule type" value="Genomic_DNA"/>
</dbReference>
<evidence type="ECO:0000259" key="7">
    <source>
        <dbReference type="Pfam" id="PF12849"/>
    </source>
</evidence>
<protein>
    <recommendedName>
        <fullName evidence="4">Phosphate-binding protein</fullName>
    </recommendedName>
</protein>
<dbReference type="InterPro" id="IPR005673">
    <property type="entry name" value="ABC_phos-bd_PstS"/>
</dbReference>
<dbReference type="PANTHER" id="PTHR42996:SF1">
    <property type="entry name" value="PHOSPHATE-BINDING PROTEIN PSTS"/>
    <property type="match status" value="1"/>
</dbReference>
<dbReference type="InterPro" id="IPR050962">
    <property type="entry name" value="Phosphate-bind_PstS"/>
</dbReference>
<keyword evidence="2 4" id="KW-0813">Transport</keyword>
<feature type="region of interest" description="Disordered" evidence="5">
    <location>
        <begin position="27"/>
        <end position="62"/>
    </location>
</feature>
<keyword evidence="9" id="KW-1185">Reference proteome</keyword>
<feature type="compositionally biased region" description="Low complexity" evidence="5">
    <location>
        <begin position="46"/>
        <end position="62"/>
    </location>
</feature>
<dbReference type="AlphaFoldDB" id="A0A1I1HN71"/>
<sequence length="378" mass="39073">MKRTIPGRLLALPAAIVLSFGLAACSSSNESDDENNNSNGNGGGETAETTSELSGTLNGAGASSQDAAQQAWMAGFVAANPDVTVNYDPVGSGGGREQFVAGATHFGGTDAYLADEELQGAIDRCAPGELIELPAYISPIAVIFNLEGVDELNLSASTIAQIFDQKITNWNDEAIAADNPDVELPDQAITPVNRSDESGTTENFVEYLAAAAPEDWTHEVSGDWPVAGGEAAQGTSGVVQAVTNGEGTIGYADASQAGDLGTVKVKVGEEFVGYSPDAASKVVEVSTPAEGRTQYDFAYDLSRDTTESGAYPIVLLSYQMACTSYEDAETAELVKAYLNYMISPEGQQAAADAAGSAPISDSLRAQIQPAVDAISAAE</sequence>
<evidence type="ECO:0000256" key="4">
    <source>
        <dbReference type="PIRNR" id="PIRNR002756"/>
    </source>
</evidence>
<dbReference type="Proteomes" id="UP000199207">
    <property type="component" value="Unassembled WGS sequence"/>
</dbReference>
<dbReference type="GO" id="GO:0042301">
    <property type="term" value="F:phosphate ion binding"/>
    <property type="evidence" value="ECO:0007669"/>
    <property type="project" value="InterPro"/>
</dbReference>